<keyword evidence="2" id="KW-1185">Reference proteome</keyword>
<dbReference type="EMBL" id="SWFS01000478">
    <property type="protein sequence ID" value="KAA8901904.1"/>
    <property type="molecule type" value="Genomic_DNA"/>
</dbReference>
<name>A0A642UU70_9ASCO</name>
<accession>A0A642UU70</accession>
<dbReference type="AlphaFoldDB" id="A0A642UU70"/>
<reference evidence="1" key="1">
    <citation type="journal article" date="2019" name="G3 (Bethesda)">
        <title>Genome Assemblies of Two Rare Opportunistic Yeast Pathogens: Diutina rugosa (syn. Candida rugosa) and Trichomonascus ciferrii (syn. Candida ciferrii).</title>
        <authorList>
            <person name="Mixao V."/>
            <person name="Saus E."/>
            <person name="Hansen A.P."/>
            <person name="Lass-Florl C."/>
            <person name="Gabaldon T."/>
        </authorList>
    </citation>
    <scope>NUCLEOTIDE SEQUENCE</scope>
    <source>
        <strain evidence="1">CBS 4856</strain>
    </source>
</reference>
<dbReference type="Proteomes" id="UP000761534">
    <property type="component" value="Unassembled WGS sequence"/>
</dbReference>
<organism evidence="1 2">
    <name type="scientific">Trichomonascus ciferrii</name>
    <dbReference type="NCBI Taxonomy" id="44093"/>
    <lineage>
        <taxon>Eukaryota</taxon>
        <taxon>Fungi</taxon>
        <taxon>Dikarya</taxon>
        <taxon>Ascomycota</taxon>
        <taxon>Saccharomycotina</taxon>
        <taxon>Dipodascomycetes</taxon>
        <taxon>Dipodascales</taxon>
        <taxon>Trichomonascaceae</taxon>
        <taxon>Trichomonascus</taxon>
        <taxon>Trichomonascus ciferrii complex</taxon>
    </lineage>
</organism>
<comment type="caution">
    <text evidence="1">The sequence shown here is derived from an EMBL/GenBank/DDBJ whole genome shotgun (WGS) entry which is preliminary data.</text>
</comment>
<evidence type="ECO:0000313" key="1">
    <source>
        <dbReference type="EMBL" id="KAA8901904.1"/>
    </source>
</evidence>
<protein>
    <submittedName>
        <fullName evidence="1">Uncharacterized protein</fullName>
    </submittedName>
</protein>
<sequence length="99" mass="10891">MLAIAGSFETSHLTPDCCGFMLNIFFPLEGVLLFLEKEAKSTGLYLTSSLFAEPEDKTRSEKVCSSGKKMNSGSLSQSFLVQIPLHMTIDPQSRLVVML</sequence>
<gene>
    <name evidence="1" type="ORF">TRICI_005982</name>
</gene>
<dbReference type="VEuPathDB" id="FungiDB:TRICI_005982"/>
<evidence type="ECO:0000313" key="2">
    <source>
        <dbReference type="Proteomes" id="UP000761534"/>
    </source>
</evidence>
<proteinExistence type="predicted"/>